<dbReference type="AlphaFoldDB" id="A0A9Q0BK54"/>
<gene>
    <name evidence="2" type="ORF">M5D96_012862</name>
</gene>
<dbReference type="EMBL" id="JAMKOV010000075">
    <property type="protein sequence ID" value="KAI8034399.1"/>
    <property type="molecule type" value="Genomic_DNA"/>
</dbReference>
<sequence length="52" mass="5770">RQQHLVGRSLSDVVSWLLTLPRCSRWFCPDSDPESESASASESESCPDCEAD</sequence>
<reference evidence="2" key="1">
    <citation type="journal article" date="2023" name="Genome Biol. Evol.">
        <title>Long-read-based Genome Assembly of Drosophila gunungcola Reveals Fewer Chemosensory Genes in Flower-breeding Species.</title>
        <authorList>
            <person name="Negi A."/>
            <person name="Liao B.Y."/>
            <person name="Yeh S.D."/>
        </authorList>
    </citation>
    <scope>NUCLEOTIDE SEQUENCE</scope>
    <source>
        <strain evidence="2">Sukarami</strain>
    </source>
</reference>
<feature type="non-terminal residue" evidence="2">
    <location>
        <position position="1"/>
    </location>
</feature>
<name>A0A9Q0BK54_9MUSC</name>
<accession>A0A9Q0BK54</accession>
<protein>
    <submittedName>
        <fullName evidence="2">Uncharacterized protein</fullName>
    </submittedName>
</protein>
<keyword evidence="3" id="KW-1185">Reference proteome</keyword>
<proteinExistence type="predicted"/>
<dbReference type="Proteomes" id="UP001059596">
    <property type="component" value="Unassembled WGS sequence"/>
</dbReference>
<feature type="region of interest" description="Disordered" evidence="1">
    <location>
        <begin position="31"/>
        <end position="52"/>
    </location>
</feature>
<evidence type="ECO:0000313" key="2">
    <source>
        <dbReference type="EMBL" id="KAI8034399.1"/>
    </source>
</evidence>
<organism evidence="2 3">
    <name type="scientific">Drosophila gunungcola</name>
    <name type="common">fruit fly</name>
    <dbReference type="NCBI Taxonomy" id="103775"/>
    <lineage>
        <taxon>Eukaryota</taxon>
        <taxon>Metazoa</taxon>
        <taxon>Ecdysozoa</taxon>
        <taxon>Arthropoda</taxon>
        <taxon>Hexapoda</taxon>
        <taxon>Insecta</taxon>
        <taxon>Pterygota</taxon>
        <taxon>Neoptera</taxon>
        <taxon>Endopterygota</taxon>
        <taxon>Diptera</taxon>
        <taxon>Brachycera</taxon>
        <taxon>Muscomorpha</taxon>
        <taxon>Ephydroidea</taxon>
        <taxon>Drosophilidae</taxon>
        <taxon>Drosophila</taxon>
        <taxon>Sophophora</taxon>
    </lineage>
</organism>
<evidence type="ECO:0000313" key="3">
    <source>
        <dbReference type="Proteomes" id="UP001059596"/>
    </source>
</evidence>
<evidence type="ECO:0000256" key="1">
    <source>
        <dbReference type="SAM" id="MobiDB-lite"/>
    </source>
</evidence>
<comment type="caution">
    <text evidence="2">The sequence shown here is derived from an EMBL/GenBank/DDBJ whole genome shotgun (WGS) entry which is preliminary data.</text>
</comment>